<proteinExistence type="predicted"/>
<comment type="caution">
    <text evidence="2">The sequence shown here is derived from an EMBL/GenBank/DDBJ whole genome shotgun (WGS) entry which is preliminary data.</text>
</comment>
<accession>A0AAD4VFI0</accession>
<gene>
    <name evidence="2" type="ORF">L3X38_032461</name>
</gene>
<keyword evidence="3" id="KW-1185">Reference proteome</keyword>
<reference evidence="2 3" key="1">
    <citation type="journal article" date="2022" name="G3 (Bethesda)">
        <title>Whole-genome sequence and methylome profiling of the almond [Prunus dulcis (Mill.) D.A. Webb] cultivar 'Nonpareil'.</title>
        <authorList>
            <person name="D'Amico-Willman K.M."/>
            <person name="Ouma W.Z."/>
            <person name="Meulia T."/>
            <person name="Sideli G.M."/>
            <person name="Gradziel T.M."/>
            <person name="Fresnedo-Ramirez J."/>
        </authorList>
    </citation>
    <scope>NUCLEOTIDE SEQUENCE [LARGE SCALE GENOMIC DNA]</scope>
    <source>
        <strain evidence="2">Clone GOH B32 T37-40</strain>
    </source>
</reference>
<dbReference type="EMBL" id="JAJFAZ020000006">
    <property type="protein sequence ID" value="KAI5323389.1"/>
    <property type="molecule type" value="Genomic_DNA"/>
</dbReference>
<sequence length="126" mass="14317">MRSELTAELDTTRYTNKSSPETGFESRGGERRVGVHEAEQLISRSGIHELVDSRQWEVVFRACFVEEFVNLSFDDSDSLRREVASLLLHWLAGKVDVESVTDDVRVDQACLTATMRICLCYSGGRW</sequence>
<evidence type="ECO:0000313" key="3">
    <source>
        <dbReference type="Proteomes" id="UP001054821"/>
    </source>
</evidence>
<protein>
    <submittedName>
        <fullName evidence="2">Uncharacterized protein</fullName>
    </submittedName>
</protein>
<feature type="region of interest" description="Disordered" evidence="1">
    <location>
        <begin position="1"/>
        <end position="32"/>
    </location>
</feature>
<name>A0AAD4VFI0_PRUDU</name>
<feature type="compositionally biased region" description="Polar residues" evidence="1">
    <location>
        <begin position="12"/>
        <end position="21"/>
    </location>
</feature>
<evidence type="ECO:0000313" key="2">
    <source>
        <dbReference type="EMBL" id="KAI5323389.1"/>
    </source>
</evidence>
<dbReference type="Proteomes" id="UP001054821">
    <property type="component" value="Chromosome 6"/>
</dbReference>
<organism evidence="2 3">
    <name type="scientific">Prunus dulcis</name>
    <name type="common">Almond</name>
    <name type="synonym">Amygdalus dulcis</name>
    <dbReference type="NCBI Taxonomy" id="3755"/>
    <lineage>
        <taxon>Eukaryota</taxon>
        <taxon>Viridiplantae</taxon>
        <taxon>Streptophyta</taxon>
        <taxon>Embryophyta</taxon>
        <taxon>Tracheophyta</taxon>
        <taxon>Spermatophyta</taxon>
        <taxon>Magnoliopsida</taxon>
        <taxon>eudicotyledons</taxon>
        <taxon>Gunneridae</taxon>
        <taxon>Pentapetalae</taxon>
        <taxon>rosids</taxon>
        <taxon>fabids</taxon>
        <taxon>Rosales</taxon>
        <taxon>Rosaceae</taxon>
        <taxon>Amygdaloideae</taxon>
        <taxon>Amygdaleae</taxon>
        <taxon>Prunus</taxon>
    </lineage>
</organism>
<dbReference type="AlphaFoldDB" id="A0AAD4VFI0"/>
<evidence type="ECO:0000256" key="1">
    <source>
        <dbReference type="SAM" id="MobiDB-lite"/>
    </source>
</evidence>